<comment type="caution">
    <text evidence="1">The sequence shown here is derived from an EMBL/GenBank/DDBJ whole genome shotgun (WGS) entry which is preliminary data.</text>
</comment>
<sequence>MGGAMASKALMAPAAAAAIPQAVGQDGLDNLHQTVLNVYTDPAFANSSNGLATHDLIQQLAARGFRFTPAQMHASHACTPTYADQMIVRHFGSERNVSVCEPNFTCFRSLASASQTVPGMKSSWSSGWCCGADREVPVRPAISCSAFPGPQCADVCLLPEALRTQQHFRPDTSQSIRPDS</sequence>
<reference evidence="1 2" key="1">
    <citation type="submission" date="2020-02" db="EMBL/GenBank/DDBJ databases">
        <title>Draft genome sequence of Haematococcus lacustris strain NIES-144.</title>
        <authorList>
            <person name="Morimoto D."/>
            <person name="Nakagawa S."/>
            <person name="Yoshida T."/>
            <person name="Sawayama S."/>
        </authorList>
    </citation>
    <scope>NUCLEOTIDE SEQUENCE [LARGE SCALE GENOMIC DNA]</scope>
    <source>
        <strain evidence="1 2">NIES-144</strain>
    </source>
</reference>
<dbReference type="Proteomes" id="UP000485058">
    <property type="component" value="Unassembled WGS sequence"/>
</dbReference>
<protein>
    <submittedName>
        <fullName evidence="1">Uncharacterized protein</fullName>
    </submittedName>
</protein>
<organism evidence="1 2">
    <name type="scientific">Haematococcus lacustris</name>
    <name type="common">Green alga</name>
    <name type="synonym">Haematococcus pluvialis</name>
    <dbReference type="NCBI Taxonomy" id="44745"/>
    <lineage>
        <taxon>Eukaryota</taxon>
        <taxon>Viridiplantae</taxon>
        <taxon>Chlorophyta</taxon>
        <taxon>core chlorophytes</taxon>
        <taxon>Chlorophyceae</taxon>
        <taxon>CS clade</taxon>
        <taxon>Chlamydomonadales</taxon>
        <taxon>Haematococcaceae</taxon>
        <taxon>Haematococcus</taxon>
    </lineage>
</organism>
<name>A0A699YTY2_HAELA</name>
<evidence type="ECO:0000313" key="2">
    <source>
        <dbReference type="Proteomes" id="UP000485058"/>
    </source>
</evidence>
<proteinExistence type="predicted"/>
<dbReference type="AlphaFoldDB" id="A0A699YTY2"/>
<accession>A0A699YTY2</accession>
<gene>
    <name evidence="1" type="ORF">HaLaN_09130</name>
</gene>
<dbReference type="EMBL" id="BLLF01000593">
    <property type="protein sequence ID" value="GFH13280.1"/>
    <property type="molecule type" value="Genomic_DNA"/>
</dbReference>
<keyword evidence="2" id="KW-1185">Reference proteome</keyword>
<evidence type="ECO:0000313" key="1">
    <source>
        <dbReference type="EMBL" id="GFH13280.1"/>
    </source>
</evidence>